<protein>
    <submittedName>
        <fullName evidence="1">Uncharacterized protein</fullName>
    </submittedName>
</protein>
<name>A0A834XA90_9FABA</name>
<reference evidence="1" key="1">
    <citation type="submission" date="2020-09" db="EMBL/GenBank/DDBJ databases">
        <title>Genome-Enabled Discovery of Anthraquinone Biosynthesis in Senna tora.</title>
        <authorList>
            <person name="Kang S.-H."/>
            <person name="Pandey R.P."/>
            <person name="Lee C.-M."/>
            <person name="Sim J.-S."/>
            <person name="Jeong J.-T."/>
            <person name="Choi B.-S."/>
            <person name="Jung M."/>
            <person name="Ginzburg D."/>
            <person name="Zhao K."/>
            <person name="Won S.Y."/>
            <person name="Oh T.-J."/>
            <person name="Yu Y."/>
            <person name="Kim N.-H."/>
            <person name="Lee O.R."/>
            <person name="Lee T.-H."/>
            <person name="Bashyal P."/>
            <person name="Kim T.-S."/>
            <person name="Lee W.-H."/>
            <person name="Kawkins C."/>
            <person name="Kim C.-K."/>
            <person name="Kim J.S."/>
            <person name="Ahn B.O."/>
            <person name="Rhee S.Y."/>
            <person name="Sohng J.K."/>
        </authorList>
    </citation>
    <scope>NUCLEOTIDE SEQUENCE</scope>
    <source>
        <tissue evidence="1">Leaf</tissue>
    </source>
</reference>
<gene>
    <name evidence="1" type="ORF">G2W53_003060</name>
</gene>
<evidence type="ECO:0000313" key="1">
    <source>
        <dbReference type="EMBL" id="KAF7840762.1"/>
    </source>
</evidence>
<sequence>MGPGQKGECSDNNKKKLWKNSQDKSQWLANFLVTQTNPEWNEEVTA</sequence>
<keyword evidence="2" id="KW-1185">Reference proteome</keyword>
<accession>A0A834XA90</accession>
<organism evidence="1 2">
    <name type="scientific">Senna tora</name>
    <dbReference type="NCBI Taxonomy" id="362788"/>
    <lineage>
        <taxon>Eukaryota</taxon>
        <taxon>Viridiplantae</taxon>
        <taxon>Streptophyta</taxon>
        <taxon>Embryophyta</taxon>
        <taxon>Tracheophyta</taxon>
        <taxon>Spermatophyta</taxon>
        <taxon>Magnoliopsida</taxon>
        <taxon>eudicotyledons</taxon>
        <taxon>Gunneridae</taxon>
        <taxon>Pentapetalae</taxon>
        <taxon>rosids</taxon>
        <taxon>fabids</taxon>
        <taxon>Fabales</taxon>
        <taxon>Fabaceae</taxon>
        <taxon>Caesalpinioideae</taxon>
        <taxon>Cassia clade</taxon>
        <taxon>Senna</taxon>
    </lineage>
</organism>
<comment type="caution">
    <text evidence="1">The sequence shown here is derived from an EMBL/GenBank/DDBJ whole genome shotgun (WGS) entry which is preliminary data.</text>
</comment>
<evidence type="ECO:0000313" key="2">
    <source>
        <dbReference type="Proteomes" id="UP000634136"/>
    </source>
</evidence>
<dbReference type="EMBL" id="JAAIUW010000002">
    <property type="protein sequence ID" value="KAF7840762.1"/>
    <property type="molecule type" value="Genomic_DNA"/>
</dbReference>
<dbReference type="AlphaFoldDB" id="A0A834XA90"/>
<dbReference type="Proteomes" id="UP000634136">
    <property type="component" value="Unassembled WGS sequence"/>
</dbReference>
<proteinExistence type="predicted"/>